<protein>
    <recommendedName>
        <fullName evidence="2">DUF2062 domain-containing protein</fullName>
    </recommendedName>
</protein>
<comment type="caution">
    <text evidence="3">The sequence shown here is derived from an EMBL/GenBank/DDBJ whole genome shotgun (WGS) entry which is preliminary data.</text>
</comment>
<organism evidence="3">
    <name type="scientific">marine sediment metagenome</name>
    <dbReference type="NCBI Taxonomy" id="412755"/>
    <lineage>
        <taxon>unclassified sequences</taxon>
        <taxon>metagenomes</taxon>
        <taxon>ecological metagenomes</taxon>
    </lineage>
</organism>
<feature type="transmembrane region" description="Helical" evidence="1">
    <location>
        <begin position="42"/>
        <end position="71"/>
    </location>
</feature>
<dbReference type="AlphaFoldDB" id="A0A0F9Q7L7"/>
<evidence type="ECO:0000259" key="2">
    <source>
        <dbReference type="Pfam" id="PF09835"/>
    </source>
</evidence>
<feature type="transmembrane region" description="Helical" evidence="1">
    <location>
        <begin position="77"/>
        <end position="98"/>
    </location>
</feature>
<dbReference type="EMBL" id="LAZR01001826">
    <property type="protein sequence ID" value="KKN38464.1"/>
    <property type="molecule type" value="Genomic_DNA"/>
</dbReference>
<keyword evidence="1" id="KW-0472">Membrane</keyword>
<sequence length="174" mass="19949">MPRKFLKRIMPDNSKMREHPHLRKFGQRLAEPRLWHTNRRSVAGAVALGLFVGFMPIPGQMFVAAALAILFRVNLPVASMFVWITNPLTMAPIFFYAYKLGAWVLNEPMAPIGFSLSWEWLSQEFLSIWQPLLIGCTLSGLVAAIIGIITVRIGWRLVVIYNWMQRQRRKKSGP</sequence>
<feature type="transmembrane region" description="Helical" evidence="1">
    <location>
        <begin position="110"/>
        <end position="129"/>
    </location>
</feature>
<evidence type="ECO:0000256" key="1">
    <source>
        <dbReference type="SAM" id="Phobius"/>
    </source>
</evidence>
<keyword evidence="1" id="KW-0812">Transmembrane</keyword>
<name>A0A0F9Q7L7_9ZZZZ</name>
<proteinExistence type="predicted"/>
<keyword evidence="1" id="KW-1133">Transmembrane helix</keyword>
<accession>A0A0F9Q7L7</accession>
<feature type="domain" description="DUF2062" evidence="2">
    <location>
        <begin position="22"/>
        <end position="163"/>
    </location>
</feature>
<reference evidence="3" key="1">
    <citation type="journal article" date="2015" name="Nature">
        <title>Complex archaea that bridge the gap between prokaryotes and eukaryotes.</title>
        <authorList>
            <person name="Spang A."/>
            <person name="Saw J.H."/>
            <person name="Jorgensen S.L."/>
            <person name="Zaremba-Niedzwiedzka K."/>
            <person name="Martijn J."/>
            <person name="Lind A.E."/>
            <person name="van Eijk R."/>
            <person name="Schleper C."/>
            <person name="Guy L."/>
            <person name="Ettema T.J."/>
        </authorList>
    </citation>
    <scope>NUCLEOTIDE SEQUENCE</scope>
</reference>
<dbReference type="PANTHER" id="PTHR40547">
    <property type="entry name" value="SLL0298 PROTEIN"/>
    <property type="match status" value="1"/>
</dbReference>
<gene>
    <name evidence="3" type="ORF">LCGC14_0753140</name>
</gene>
<feature type="transmembrane region" description="Helical" evidence="1">
    <location>
        <begin position="141"/>
        <end position="164"/>
    </location>
</feature>
<dbReference type="Pfam" id="PF09835">
    <property type="entry name" value="DUF2062"/>
    <property type="match status" value="1"/>
</dbReference>
<dbReference type="InterPro" id="IPR018639">
    <property type="entry name" value="DUF2062"/>
</dbReference>
<dbReference type="PANTHER" id="PTHR40547:SF1">
    <property type="entry name" value="SLL0298 PROTEIN"/>
    <property type="match status" value="1"/>
</dbReference>
<evidence type="ECO:0000313" key="3">
    <source>
        <dbReference type="EMBL" id="KKN38464.1"/>
    </source>
</evidence>